<evidence type="ECO:0000256" key="1">
    <source>
        <dbReference type="SAM" id="MobiDB-lite"/>
    </source>
</evidence>
<name>A0A7S0L245_9EUKA</name>
<sequence length="224" mass="25178">MNFVELDYKAVHSGSAAAPSVSVAADASSSRAQLHTQWPDQLDITFADAPVELHCIAFANYYTATITVLHSQTAPSSRSVGPWTTVVSKLQLMTDPHLEDDAQAQHEIFCRHFERDFNWREVYFLRIIRTQPSPLWKRHSLRDLRFFSARSAPPAGMPSGALQQREGAEKSTKRAEALSTELVALLQVAHQIHNTLAEASPVGRRETERGQLYLVGEWEDELRL</sequence>
<organism evidence="2">
    <name type="scientific">Coccolithus braarudii</name>
    <dbReference type="NCBI Taxonomy" id="221442"/>
    <lineage>
        <taxon>Eukaryota</taxon>
        <taxon>Haptista</taxon>
        <taxon>Haptophyta</taxon>
        <taxon>Prymnesiophyceae</taxon>
        <taxon>Coccolithales</taxon>
        <taxon>Coccolithaceae</taxon>
        <taxon>Coccolithus</taxon>
    </lineage>
</organism>
<dbReference type="PANTHER" id="PTHR31239">
    <property type="entry name" value="NICOLIN 1"/>
    <property type="match status" value="1"/>
</dbReference>
<dbReference type="EMBL" id="HBEY01005492">
    <property type="protein sequence ID" value="CAD8599341.1"/>
    <property type="molecule type" value="Transcribed_RNA"/>
</dbReference>
<feature type="region of interest" description="Disordered" evidence="1">
    <location>
        <begin position="152"/>
        <end position="173"/>
    </location>
</feature>
<dbReference type="AlphaFoldDB" id="A0A7S0L245"/>
<dbReference type="InterPro" id="IPR040235">
    <property type="entry name" value="Nicolin-1"/>
</dbReference>
<protein>
    <submittedName>
        <fullName evidence="2">Uncharacterized protein</fullName>
    </submittedName>
</protein>
<reference evidence="2" key="1">
    <citation type="submission" date="2021-01" db="EMBL/GenBank/DDBJ databases">
        <authorList>
            <person name="Corre E."/>
            <person name="Pelletier E."/>
            <person name="Niang G."/>
            <person name="Scheremetjew M."/>
            <person name="Finn R."/>
            <person name="Kale V."/>
            <person name="Holt S."/>
            <person name="Cochrane G."/>
            <person name="Meng A."/>
            <person name="Brown T."/>
            <person name="Cohen L."/>
        </authorList>
    </citation>
    <scope>NUCLEOTIDE SEQUENCE</scope>
    <source>
        <strain evidence="2">PLY182g</strain>
    </source>
</reference>
<gene>
    <name evidence="2" type="ORF">CPEL01642_LOCUS2671</name>
</gene>
<evidence type="ECO:0000313" key="2">
    <source>
        <dbReference type="EMBL" id="CAD8599341.1"/>
    </source>
</evidence>
<accession>A0A7S0L245</accession>
<dbReference type="PANTHER" id="PTHR31239:SF2">
    <property type="entry name" value="NICOLIN-1"/>
    <property type="match status" value="1"/>
</dbReference>
<proteinExistence type="predicted"/>
<dbReference type="GO" id="GO:0005654">
    <property type="term" value="C:nucleoplasm"/>
    <property type="evidence" value="ECO:0007669"/>
    <property type="project" value="TreeGrafter"/>
</dbReference>